<dbReference type="Pfam" id="PF04977">
    <property type="entry name" value="DivIC"/>
    <property type="match status" value="1"/>
</dbReference>
<gene>
    <name evidence="3" type="ORF">KH142_01500</name>
</gene>
<protein>
    <submittedName>
        <fullName evidence="3">Septum formation initiator family protein</fullName>
    </submittedName>
</protein>
<dbReference type="AlphaFoldDB" id="A0A943YXN5"/>
<keyword evidence="2" id="KW-1133">Transmembrane helix</keyword>
<proteinExistence type="predicted"/>
<reference evidence="3" key="1">
    <citation type="submission" date="2021-02" db="EMBL/GenBank/DDBJ databases">
        <title>Infant gut strain persistence is associated with maternal origin, phylogeny, and functional potential including surface adhesion and iron acquisition.</title>
        <authorList>
            <person name="Lou Y.C."/>
        </authorList>
    </citation>
    <scope>NUCLEOTIDE SEQUENCE</scope>
    <source>
        <strain evidence="3">L2_039_000G1_dasL2_039_000G1_concoct_11</strain>
    </source>
</reference>
<evidence type="ECO:0000313" key="4">
    <source>
        <dbReference type="Proteomes" id="UP000727506"/>
    </source>
</evidence>
<evidence type="ECO:0000256" key="1">
    <source>
        <dbReference type="SAM" id="MobiDB-lite"/>
    </source>
</evidence>
<feature type="region of interest" description="Disordered" evidence="1">
    <location>
        <begin position="139"/>
        <end position="199"/>
    </location>
</feature>
<organism evidence="3 4">
    <name type="scientific">Slackia piriformis</name>
    <dbReference type="NCBI Taxonomy" id="626934"/>
    <lineage>
        <taxon>Bacteria</taxon>
        <taxon>Bacillati</taxon>
        <taxon>Actinomycetota</taxon>
        <taxon>Coriobacteriia</taxon>
        <taxon>Eggerthellales</taxon>
        <taxon>Eggerthellaceae</taxon>
        <taxon>Slackia</taxon>
    </lineage>
</organism>
<comment type="caution">
    <text evidence="3">The sequence shown here is derived from an EMBL/GenBank/DDBJ whole genome shotgun (WGS) entry which is preliminary data.</text>
</comment>
<feature type="region of interest" description="Disordered" evidence="1">
    <location>
        <begin position="20"/>
        <end position="116"/>
    </location>
</feature>
<evidence type="ECO:0000256" key="2">
    <source>
        <dbReference type="SAM" id="Phobius"/>
    </source>
</evidence>
<feature type="compositionally biased region" description="Low complexity" evidence="1">
    <location>
        <begin position="92"/>
        <end position="110"/>
    </location>
</feature>
<keyword evidence="2" id="KW-0472">Membrane</keyword>
<keyword evidence="2" id="KW-0812">Transmembrane</keyword>
<sequence length="396" mass="42551">MATNGNPNIIAFDDARRMAATRSSRIAGGKAQGGPGRSFEGRVRDSGDFPPSRQGSYGSSAVERLRPSEGAWPDTSSRSFAPSRSANDIRLAGSARASASSGRPSPRTASVRSAASDFFDDPAYREDFSRAALELYDPDLSDESADAGGPSRRERTQRKRRAKTKQKAARLFDRQFGGDDAEPSSRSSRPALYKGEMGRSHKRAFADLGSEKGRASAGLGASPSRSRSSKRSGVSPLAVFIVVAGCFIAAGIMLFPTARQFYIETREQARLQAEYDALSARNQAIESRLEYLKTDEGIEDVAHKELGWVYDGQVAGVVQGLDSSDASSGQTMIAQVKRGSVPTPETWYSPMLDMVFGYVDPVTVMPENTDLSNVNDIAATQTDGDASAEARDTQDS</sequence>
<dbReference type="EMBL" id="JAGZSV010000013">
    <property type="protein sequence ID" value="MBS6940158.1"/>
    <property type="molecule type" value="Genomic_DNA"/>
</dbReference>
<evidence type="ECO:0000313" key="3">
    <source>
        <dbReference type="EMBL" id="MBS6940158.1"/>
    </source>
</evidence>
<dbReference type="Proteomes" id="UP000727506">
    <property type="component" value="Unassembled WGS sequence"/>
</dbReference>
<feature type="compositionally biased region" description="Basic residues" evidence="1">
    <location>
        <begin position="155"/>
        <end position="168"/>
    </location>
</feature>
<feature type="compositionally biased region" description="Low complexity" evidence="1">
    <location>
        <begin position="215"/>
        <end position="231"/>
    </location>
</feature>
<name>A0A943YXN5_9ACTN</name>
<feature type="compositionally biased region" description="Polar residues" evidence="1">
    <location>
        <begin position="74"/>
        <end position="86"/>
    </location>
</feature>
<feature type="transmembrane region" description="Helical" evidence="2">
    <location>
        <begin position="234"/>
        <end position="255"/>
    </location>
</feature>
<feature type="region of interest" description="Disordered" evidence="1">
    <location>
        <begin position="211"/>
        <end position="231"/>
    </location>
</feature>
<dbReference type="InterPro" id="IPR007060">
    <property type="entry name" value="FtsL/DivIC"/>
</dbReference>
<accession>A0A943YXN5</accession>